<evidence type="ECO:0000313" key="3">
    <source>
        <dbReference type="Proteomes" id="UP001276659"/>
    </source>
</evidence>
<proteinExistence type="predicted"/>
<dbReference type="EMBL" id="JASNWA010000011">
    <property type="protein sequence ID" value="KAK3167765.1"/>
    <property type="molecule type" value="Genomic_DNA"/>
</dbReference>
<evidence type="ECO:0000256" key="1">
    <source>
        <dbReference type="SAM" id="MobiDB-lite"/>
    </source>
</evidence>
<feature type="region of interest" description="Disordered" evidence="1">
    <location>
        <begin position="81"/>
        <end position="107"/>
    </location>
</feature>
<protein>
    <submittedName>
        <fullName evidence="2">Uncharacterized protein</fullName>
    </submittedName>
</protein>
<reference evidence="2" key="1">
    <citation type="submission" date="2022-11" db="EMBL/GenBank/DDBJ databases">
        <title>Chromosomal genome sequence assembly and mating type (MAT) locus characterization of the leprose asexual lichenized fungus Lepraria neglecta (Nyl.) Erichsen.</title>
        <authorList>
            <person name="Allen J.L."/>
            <person name="Pfeffer B."/>
        </authorList>
    </citation>
    <scope>NUCLEOTIDE SEQUENCE</scope>
    <source>
        <strain evidence="2">Allen 5258</strain>
    </source>
</reference>
<comment type="caution">
    <text evidence="2">The sequence shown here is derived from an EMBL/GenBank/DDBJ whole genome shotgun (WGS) entry which is preliminary data.</text>
</comment>
<keyword evidence="3" id="KW-1185">Reference proteome</keyword>
<gene>
    <name evidence="2" type="ORF">OEA41_010894</name>
</gene>
<evidence type="ECO:0000313" key="2">
    <source>
        <dbReference type="EMBL" id="KAK3167765.1"/>
    </source>
</evidence>
<accession>A0AAD9YXF2</accession>
<sequence length="258" mass="28485">MYQMEAMWINFKSMKNKNFAIRPFLGGVNGISGEAPTGNMASLLRQMNSMTQNQDYIVLPEQKWLDGLATSPGIIKQFVATSMAPPRRETNPNSKGKSKADGNDACVPESEIGEDAQIGATVEWQVTGQDTVGGIQLQIIPSFDVKGMYAGSVKDTAGYGHYTTSSHDPKSSGARNFDVLKTPEEEGLQVGDVIHIKDMKIRRENRERLVGDLLAEAPITLTPEDVVELEIYHHNKPRELIFNVHRPNASEPVLSFKV</sequence>
<dbReference type="AlphaFoldDB" id="A0AAD9YXF2"/>
<dbReference type="Proteomes" id="UP001276659">
    <property type="component" value="Unassembled WGS sequence"/>
</dbReference>
<organism evidence="2 3">
    <name type="scientific">Lepraria neglecta</name>
    <dbReference type="NCBI Taxonomy" id="209136"/>
    <lineage>
        <taxon>Eukaryota</taxon>
        <taxon>Fungi</taxon>
        <taxon>Dikarya</taxon>
        <taxon>Ascomycota</taxon>
        <taxon>Pezizomycotina</taxon>
        <taxon>Lecanoromycetes</taxon>
        <taxon>OSLEUM clade</taxon>
        <taxon>Lecanoromycetidae</taxon>
        <taxon>Lecanorales</taxon>
        <taxon>Lecanorineae</taxon>
        <taxon>Stereocaulaceae</taxon>
        <taxon>Lepraria</taxon>
    </lineage>
</organism>
<name>A0AAD9YXF2_9LECA</name>